<dbReference type="InterPro" id="IPR036322">
    <property type="entry name" value="WD40_repeat_dom_sf"/>
</dbReference>
<keyword evidence="11" id="KW-1185">Reference proteome</keyword>
<dbReference type="GO" id="GO:0106004">
    <property type="term" value="P:tRNA (guanine-N7)-methylation"/>
    <property type="evidence" value="ECO:0007669"/>
    <property type="project" value="UniProtKB-UniRule"/>
</dbReference>
<gene>
    <name evidence="10" type="ORF">TSAR_001545</name>
</gene>
<comment type="similarity">
    <text evidence="8">Belongs to the WD repeat TRM82 family.</text>
</comment>
<accession>A0A232ELP0</accession>
<evidence type="ECO:0000256" key="4">
    <source>
        <dbReference type="ARBA" id="ARBA00022737"/>
    </source>
</evidence>
<evidence type="ECO:0000256" key="1">
    <source>
        <dbReference type="ARBA" id="ARBA00004123"/>
    </source>
</evidence>
<dbReference type="PROSITE" id="PS00678">
    <property type="entry name" value="WD_REPEATS_1"/>
    <property type="match status" value="1"/>
</dbReference>
<evidence type="ECO:0000313" key="10">
    <source>
        <dbReference type="EMBL" id="OXU19270.1"/>
    </source>
</evidence>
<dbReference type="GO" id="GO:0005634">
    <property type="term" value="C:nucleus"/>
    <property type="evidence" value="ECO:0007669"/>
    <property type="project" value="UniProtKB-SubCell"/>
</dbReference>
<protein>
    <submittedName>
        <fullName evidence="10">Uncharacterized protein</fullName>
    </submittedName>
</protein>
<feature type="repeat" description="WD" evidence="9">
    <location>
        <begin position="176"/>
        <end position="218"/>
    </location>
</feature>
<dbReference type="InterPro" id="IPR019775">
    <property type="entry name" value="WD40_repeat_CS"/>
</dbReference>
<dbReference type="PROSITE" id="PS50082">
    <property type="entry name" value="WD_REPEATS_2"/>
    <property type="match status" value="1"/>
</dbReference>
<organism evidence="10 11">
    <name type="scientific">Trichomalopsis sarcophagae</name>
    <dbReference type="NCBI Taxonomy" id="543379"/>
    <lineage>
        <taxon>Eukaryota</taxon>
        <taxon>Metazoa</taxon>
        <taxon>Ecdysozoa</taxon>
        <taxon>Arthropoda</taxon>
        <taxon>Hexapoda</taxon>
        <taxon>Insecta</taxon>
        <taxon>Pterygota</taxon>
        <taxon>Neoptera</taxon>
        <taxon>Endopterygota</taxon>
        <taxon>Hymenoptera</taxon>
        <taxon>Apocrita</taxon>
        <taxon>Proctotrupomorpha</taxon>
        <taxon>Chalcidoidea</taxon>
        <taxon>Pteromalidae</taxon>
        <taxon>Pteromalinae</taxon>
        <taxon>Trichomalopsis</taxon>
    </lineage>
</organism>
<dbReference type="UniPathway" id="UPA00989"/>
<comment type="pathway">
    <text evidence="8">tRNA modification; N(7)-methylguanine-tRNA biosynthesis.</text>
</comment>
<sequence length="383" mass="44121">MSFSIYDSNVILCSGDNVLVYNLESKTKNVITLPKLVAEKEIKAHNREDIESFHTLTSVAFSDDGQYFLVCTNRKQLCLYSTRDGFKLVSNRTMPRAASRVRFHSNNDVVVADKSGDAYLFSSSRPDEAGQLLLGHLSMLLDILVTDDQKYVITADRDEKIRVSMFPNSYNILSYCLGHKNFVTNIAIVPHDKDILVSSGGDGTLMFWDFKTGREILRVYFHEKLSQNDLLKLNQTLKENDLEEDVTVSPVKQLKVMQVNNSTSVVAVTFYCSSAILFYNISNKQDNLKVEYLDLISIDKEPLECQFYKDHLWILTDSKIEIYKFDITKFVIDATLNTEIKELNGQWKKLYNTSLKTLLPVLYKRKFDSVQEYQERKKIRLIK</sequence>
<keyword evidence="4 8" id="KW-0677">Repeat</keyword>
<evidence type="ECO:0000256" key="2">
    <source>
        <dbReference type="ARBA" id="ARBA00022574"/>
    </source>
</evidence>
<comment type="subunit">
    <text evidence="7">Forms a heterodimer with the catalytic subunit Mettl1. Interacts with mei-P26 and weakly interacts with bgcn; required for the function or formation of the mei-P26-bgcn-bam-sxl complex. Interacts with nanos; may be involved in mei-P26-dependent derepression of the BMP signaling pathway. Interacts with Myc; the interaction may be mediated by mei-P26 and may be involved in the regulation of ribosome biogenesis.</text>
</comment>
<reference evidence="10 11" key="1">
    <citation type="journal article" date="2017" name="Curr. Biol.">
        <title>The Evolution of Venom by Co-option of Single-Copy Genes.</title>
        <authorList>
            <person name="Martinson E.O."/>
            <person name="Mrinalini"/>
            <person name="Kelkar Y.D."/>
            <person name="Chang C.H."/>
            <person name="Werren J.H."/>
        </authorList>
    </citation>
    <scope>NUCLEOTIDE SEQUENCE [LARGE SCALE GENOMIC DNA]</scope>
    <source>
        <strain evidence="10 11">Alberta</strain>
        <tissue evidence="10">Whole body</tissue>
    </source>
</reference>
<comment type="subcellular location">
    <subcellularLocation>
        <location evidence="1 8">Nucleus</location>
    </subcellularLocation>
</comment>
<keyword evidence="3 8" id="KW-0819">tRNA processing</keyword>
<dbReference type="OrthoDB" id="371245at2759"/>
<dbReference type="InterPro" id="IPR001680">
    <property type="entry name" value="WD40_rpt"/>
</dbReference>
<dbReference type="GO" id="GO:0005829">
    <property type="term" value="C:cytosol"/>
    <property type="evidence" value="ECO:0007669"/>
    <property type="project" value="TreeGrafter"/>
</dbReference>
<dbReference type="GO" id="GO:0043527">
    <property type="term" value="C:tRNA methyltransferase complex"/>
    <property type="evidence" value="ECO:0007669"/>
    <property type="project" value="TreeGrafter"/>
</dbReference>
<comment type="function">
    <text evidence="8">Required for the formation of N(7)-methylguanine at position 46 (m7G46) in tRNA. In the complex, it is required to stabilize and induce conformational changes of the catalytic subunit.</text>
</comment>
<evidence type="ECO:0000256" key="5">
    <source>
        <dbReference type="ARBA" id="ARBA00023242"/>
    </source>
</evidence>
<evidence type="ECO:0000256" key="3">
    <source>
        <dbReference type="ARBA" id="ARBA00022694"/>
    </source>
</evidence>
<dbReference type="AlphaFoldDB" id="A0A232ELP0"/>
<dbReference type="InterPro" id="IPR015943">
    <property type="entry name" value="WD40/YVTN_repeat-like_dom_sf"/>
</dbReference>
<dbReference type="EMBL" id="NNAY01003522">
    <property type="protein sequence ID" value="OXU19270.1"/>
    <property type="molecule type" value="Genomic_DNA"/>
</dbReference>
<dbReference type="HAMAP" id="MF_03056">
    <property type="entry name" value="TRM82"/>
    <property type="match status" value="1"/>
</dbReference>
<dbReference type="Pfam" id="PF00400">
    <property type="entry name" value="WD40"/>
    <property type="match status" value="2"/>
</dbReference>
<comment type="function">
    <text evidence="6">Required for the Mettl1-dependent formation of N(7)-methylguanine at position 46 (m7G46) in tRNA. In the Mettl1-wuho methyltransferase complex, it is required to stabilize and induce conformational changes of the catalytic subunit. Required for binding of nanos mRNA and repression of translation by the mei-P26-bgcn-bam-sxl complex. May cooperate with mei-P26 and nanos to derepress the BMP signaling pathway. May cooperate with mei-P26 to suppress expression of a subset of microRNAs. May cooperate with mei-P26 to regulate bam expression levels in germline cells during gametogenesis. Required to promote mitosis to meiosis transition during gametogenesis. May regulate germline cell division in part by regulating ribosome biogenesis.</text>
</comment>
<evidence type="ECO:0000313" key="11">
    <source>
        <dbReference type="Proteomes" id="UP000215335"/>
    </source>
</evidence>
<evidence type="ECO:0000256" key="8">
    <source>
        <dbReference type="HAMAP-Rule" id="MF_03056"/>
    </source>
</evidence>
<dbReference type="Gene3D" id="2.130.10.10">
    <property type="entry name" value="YVTN repeat-like/Quinoprotein amine dehydrogenase"/>
    <property type="match status" value="1"/>
</dbReference>
<dbReference type="InterPro" id="IPR028884">
    <property type="entry name" value="Trm82"/>
</dbReference>
<comment type="caution">
    <text evidence="10">The sequence shown here is derived from an EMBL/GenBank/DDBJ whole genome shotgun (WGS) entry which is preliminary data.</text>
</comment>
<evidence type="ECO:0000256" key="9">
    <source>
        <dbReference type="PROSITE-ProRule" id="PRU00221"/>
    </source>
</evidence>
<evidence type="ECO:0000256" key="6">
    <source>
        <dbReference type="ARBA" id="ARBA00093337"/>
    </source>
</evidence>
<proteinExistence type="inferred from homology"/>
<dbReference type="PANTHER" id="PTHR16288:SF0">
    <property type="entry name" value="TRNA (GUANINE-N(7)-)-METHYLTRANSFERASE NON-CATALYTIC SUBUNIT WDR4"/>
    <property type="match status" value="1"/>
</dbReference>
<dbReference type="Proteomes" id="UP000215335">
    <property type="component" value="Unassembled WGS sequence"/>
</dbReference>
<keyword evidence="5 8" id="KW-0539">Nucleus</keyword>
<dbReference type="SUPFAM" id="SSF50978">
    <property type="entry name" value="WD40 repeat-like"/>
    <property type="match status" value="1"/>
</dbReference>
<name>A0A232ELP0_9HYME</name>
<dbReference type="PANTHER" id="PTHR16288">
    <property type="entry name" value="WD40 REPEAT PROTEIN 4"/>
    <property type="match status" value="1"/>
</dbReference>
<keyword evidence="2 8" id="KW-0853">WD repeat</keyword>
<dbReference type="PROSITE" id="PS50294">
    <property type="entry name" value="WD_REPEATS_REGION"/>
    <property type="match status" value="1"/>
</dbReference>
<dbReference type="SMART" id="SM00320">
    <property type="entry name" value="WD40"/>
    <property type="match status" value="3"/>
</dbReference>
<evidence type="ECO:0000256" key="7">
    <source>
        <dbReference type="ARBA" id="ARBA00093542"/>
    </source>
</evidence>
<dbReference type="STRING" id="543379.A0A232ELP0"/>